<evidence type="ECO:0000256" key="6">
    <source>
        <dbReference type="ARBA" id="ARBA00023170"/>
    </source>
</evidence>
<evidence type="ECO:0000256" key="9">
    <source>
        <dbReference type="SAM" id="Phobius"/>
    </source>
</evidence>
<organism evidence="11 12">
    <name type="scientific">Coregonus suidteri</name>
    <dbReference type="NCBI Taxonomy" id="861788"/>
    <lineage>
        <taxon>Eukaryota</taxon>
        <taxon>Metazoa</taxon>
        <taxon>Chordata</taxon>
        <taxon>Craniata</taxon>
        <taxon>Vertebrata</taxon>
        <taxon>Euteleostomi</taxon>
        <taxon>Actinopterygii</taxon>
        <taxon>Neopterygii</taxon>
        <taxon>Teleostei</taxon>
        <taxon>Protacanthopterygii</taxon>
        <taxon>Salmoniformes</taxon>
        <taxon>Salmonidae</taxon>
        <taxon>Coregoninae</taxon>
        <taxon>Coregonus</taxon>
    </lineage>
</organism>
<proteinExistence type="predicted"/>
<dbReference type="EMBL" id="JAGTTL010000015">
    <property type="protein sequence ID" value="KAK6311666.1"/>
    <property type="molecule type" value="Genomic_DNA"/>
</dbReference>
<sequence>MVSGEEGALSGSSWETYKCSQGGGSFSQYTGGSRGGMDSEVEGPLGAGAEEEGGLCGQSGRRASTGLPAMEWQLQLQARNNQPEQISLVSEDGYPPMMLDLDSVDTIDSGVFVESDCSSPVNTNFDSEEQIDSALLSGVGSSPSEYVKQWMTVQPTAPSHLAVQWTPEGYRCTWQSGYEHHTYMKDFHYQLSFYKYHGDKGEVFHVSTRNNSLLIDGSGLEPDTTYVLKVRSDPNSSEYKGQWSPWSALVQLRTDAKEEPTIVLVLSQFVFPVCVIAGVLLFVFYNPTTRMKIKAFYDVPSPAPFFQPLYKDYNESFQDWLASECNLIQTCKTQEFLTIDTLIIEAKPIAEDQDCSTTTPYPLAQGQTPYVGPSVMDWVCSHSPNGNGPGDIPYTQLPCSRELQFGDIFTSFSQDPSVTCEGDSGCEDLTLSRDSSLPNSPVSSEPECICTDYCILHETSKGFIPTVVPKEVFTHPLKSYCIEGPGKEETCATE</sequence>
<comment type="subcellular location">
    <subcellularLocation>
        <location evidence="1">Membrane</location>
        <topology evidence="1">Single-pass type I membrane protein</topology>
    </subcellularLocation>
</comment>
<feature type="domain" description="Fibronectin type-III" evidence="10">
    <location>
        <begin position="154"/>
        <end position="255"/>
    </location>
</feature>
<dbReference type="Proteomes" id="UP001356427">
    <property type="component" value="Unassembled WGS sequence"/>
</dbReference>
<dbReference type="InterPro" id="IPR013783">
    <property type="entry name" value="Ig-like_fold"/>
</dbReference>
<evidence type="ECO:0000256" key="4">
    <source>
        <dbReference type="ARBA" id="ARBA00022989"/>
    </source>
</evidence>
<keyword evidence="7" id="KW-0325">Glycoprotein</keyword>
<keyword evidence="12" id="KW-1185">Reference proteome</keyword>
<keyword evidence="2 9" id="KW-0812">Transmembrane</keyword>
<accession>A0AAN8LVU5</accession>
<evidence type="ECO:0000256" key="1">
    <source>
        <dbReference type="ARBA" id="ARBA00004479"/>
    </source>
</evidence>
<keyword evidence="4 9" id="KW-1133">Transmembrane helix</keyword>
<reference evidence="11 12" key="1">
    <citation type="submission" date="2021-04" db="EMBL/GenBank/DDBJ databases">
        <authorList>
            <person name="De Guttry C."/>
            <person name="Zahm M."/>
            <person name="Klopp C."/>
            <person name="Cabau C."/>
            <person name="Louis A."/>
            <person name="Berthelot C."/>
            <person name="Parey E."/>
            <person name="Roest Crollius H."/>
            <person name="Montfort J."/>
            <person name="Robinson-Rechavi M."/>
            <person name="Bucao C."/>
            <person name="Bouchez O."/>
            <person name="Gislard M."/>
            <person name="Lluch J."/>
            <person name="Milhes M."/>
            <person name="Lampietro C."/>
            <person name="Lopez Roques C."/>
            <person name="Donnadieu C."/>
            <person name="Braasch I."/>
            <person name="Desvignes T."/>
            <person name="Postlethwait J."/>
            <person name="Bobe J."/>
            <person name="Wedekind C."/>
            <person name="Guiguen Y."/>
        </authorList>
    </citation>
    <scope>NUCLEOTIDE SEQUENCE [LARGE SCALE GENOMIC DNA]</scope>
    <source>
        <strain evidence="11">Cs_M1</strain>
        <tissue evidence="11">Blood</tissue>
    </source>
</reference>
<evidence type="ECO:0000256" key="3">
    <source>
        <dbReference type="ARBA" id="ARBA00022729"/>
    </source>
</evidence>
<evidence type="ECO:0000256" key="7">
    <source>
        <dbReference type="ARBA" id="ARBA00023180"/>
    </source>
</evidence>
<feature type="region of interest" description="Disordered" evidence="8">
    <location>
        <begin position="29"/>
        <end position="60"/>
    </location>
</feature>
<feature type="transmembrane region" description="Helical" evidence="9">
    <location>
        <begin position="262"/>
        <end position="285"/>
    </location>
</feature>
<gene>
    <name evidence="11" type="ORF">J4Q44_G00173300</name>
</gene>
<dbReference type="CDD" id="cd00063">
    <property type="entry name" value="FN3"/>
    <property type="match status" value="1"/>
</dbReference>
<name>A0AAN8LVU5_9TELE</name>
<evidence type="ECO:0000256" key="5">
    <source>
        <dbReference type="ARBA" id="ARBA00023136"/>
    </source>
</evidence>
<dbReference type="PANTHER" id="PTHR23037:SF7">
    <property type="entry name" value="INTERLEUKIN-21 RECEPTOR"/>
    <property type="match status" value="1"/>
</dbReference>
<dbReference type="AlphaFoldDB" id="A0AAN8LVU5"/>
<evidence type="ECO:0000259" key="10">
    <source>
        <dbReference type="PROSITE" id="PS50853"/>
    </source>
</evidence>
<dbReference type="GO" id="GO:0004896">
    <property type="term" value="F:cytokine receptor activity"/>
    <property type="evidence" value="ECO:0007669"/>
    <property type="project" value="TreeGrafter"/>
</dbReference>
<dbReference type="Gene3D" id="2.60.40.10">
    <property type="entry name" value="Immunoglobulins"/>
    <property type="match status" value="1"/>
</dbReference>
<evidence type="ECO:0000313" key="12">
    <source>
        <dbReference type="Proteomes" id="UP001356427"/>
    </source>
</evidence>
<evidence type="ECO:0000256" key="2">
    <source>
        <dbReference type="ARBA" id="ARBA00022692"/>
    </source>
</evidence>
<dbReference type="PANTHER" id="PTHR23037">
    <property type="entry name" value="CYTOKINE RECEPTOR"/>
    <property type="match status" value="1"/>
</dbReference>
<keyword evidence="3" id="KW-0732">Signal</keyword>
<evidence type="ECO:0000313" key="11">
    <source>
        <dbReference type="EMBL" id="KAK6311666.1"/>
    </source>
</evidence>
<dbReference type="InterPro" id="IPR036116">
    <property type="entry name" value="FN3_sf"/>
</dbReference>
<protein>
    <recommendedName>
        <fullName evidence="10">Fibronectin type-III domain-containing protein</fullName>
    </recommendedName>
</protein>
<comment type="caution">
    <text evidence="11">The sequence shown here is derived from an EMBL/GenBank/DDBJ whole genome shotgun (WGS) entry which is preliminary data.</text>
</comment>
<keyword evidence="5 9" id="KW-0472">Membrane</keyword>
<evidence type="ECO:0000256" key="8">
    <source>
        <dbReference type="SAM" id="MobiDB-lite"/>
    </source>
</evidence>
<dbReference type="PROSITE" id="PS50853">
    <property type="entry name" value="FN3"/>
    <property type="match status" value="1"/>
</dbReference>
<dbReference type="SUPFAM" id="SSF49265">
    <property type="entry name" value="Fibronectin type III"/>
    <property type="match status" value="1"/>
</dbReference>
<keyword evidence="6" id="KW-0675">Receptor</keyword>
<dbReference type="GO" id="GO:0009897">
    <property type="term" value="C:external side of plasma membrane"/>
    <property type="evidence" value="ECO:0007669"/>
    <property type="project" value="TreeGrafter"/>
</dbReference>
<dbReference type="InterPro" id="IPR003961">
    <property type="entry name" value="FN3_dom"/>
</dbReference>